<accession>A0ABT2ENX3</accession>
<dbReference type="EMBL" id="JANUCP010000003">
    <property type="protein sequence ID" value="MCS3919664.1"/>
    <property type="molecule type" value="Genomic_DNA"/>
</dbReference>
<reference evidence="2 3" key="1">
    <citation type="submission" date="2022-08" db="EMBL/GenBank/DDBJ databases">
        <title>Bacterial and archaeal communities from various locations to study Microbial Dark Matter (Phase II).</title>
        <authorList>
            <person name="Stepanauskas R."/>
        </authorList>
    </citation>
    <scope>NUCLEOTIDE SEQUENCE [LARGE SCALE GENOMIC DNA]</scope>
    <source>
        <strain evidence="2 3">PD1</strain>
    </source>
</reference>
<keyword evidence="3" id="KW-1185">Reference proteome</keyword>
<evidence type="ECO:0000313" key="2">
    <source>
        <dbReference type="EMBL" id="MCS3919664.1"/>
    </source>
</evidence>
<organism evidence="2 3">
    <name type="scientific">Candidatus Fervidibacter sacchari</name>
    <dbReference type="NCBI Taxonomy" id="1448929"/>
    <lineage>
        <taxon>Bacteria</taxon>
        <taxon>Candidatus Fervidibacterota</taxon>
        <taxon>Candidatus Fervidibacter</taxon>
    </lineage>
</organism>
<protein>
    <submittedName>
        <fullName evidence="2">HTH domain antitoxin</fullName>
    </submittedName>
</protein>
<comment type="similarity">
    <text evidence="1">Belongs to the UPF0175 family.</text>
</comment>
<dbReference type="PANTHER" id="PTHR37525">
    <property type="entry name" value="UPF0175 PROTEIN SSL1255"/>
    <property type="match status" value="1"/>
</dbReference>
<dbReference type="InterPro" id="IPR005368">
    <property type="entry name" value="UPF0175"/>
</dbReference>
<evidence type="ECO:0000256" key="1">
    <source>
        <dbReference type="ARBA" id="ARBA00005651"/>
    </source>
</evidence>
<proteinExistence type="inferred from homology"/>
<dbReference type="Proteomes" id="UP001204798">
    <property type="component" value="Unassembled WGS sequence"/>
</dbReference>
<name>A0ABT2ENX3_9BACT</name>
<dbReference type="Pfam" id="PF03683">
    <property type="entry name" value="UPF0175"/>
    <property type="match status" value="1"/>
</dbReference>
<evidence type="ECO:0000313" key="3">
    <source>
        <dbReference type="Proteomes" id="UP001204798"/>
    </source>
</evidence>
<dbReference type="RefSeq" id="WP_259096331.1">
    <property type="nucleotide sequence ID" value="NZ_CP130454.1"/>
</dbReference>
<dbReference type="InterPro" id="IPR052264">
    <property type="entry name" value="UPF0175_domain"/>
</dbReference>
<comment type="caution">
    <text evidence="2">The sequence shown here is derived from an EMBL/GenBank/DDBJ whole genome shotgun (WGS) entry which is preliminary data.</text>
</comment>
<gene>
    <name evidence="2" type="ORF">M2350_002077</name>
</gene>
<sequence length="89" mass="9621">MKVLLIPIPDELPQMLKMSDEEFQAEAKMLLAAKLYEMGKVTAGIAAKIAGVDRLTFLALLSRYGVPAINLRGDEVSGEIEAAKELMGS</sequence>
<dbReference type="PANTHER" id="PTHR37525:SF1">
    <property type="entry name" value="UPF0175 PROTEIN SSL1255"/>
    <property type="match status" value="1"/>
</dbReference>